<organism evidence="2 3">
    <name type="scientific">Chitinophaga ginsengisegetis</name>
    <dbReference type="NCBI Taxonomy" id="393003"/>
    <lineage>
        <taxon>Bacteria</taxon>
        <taxon>Pseudomonadati</taxon>
        <taxon>Bacteroidota</taxon>
        <taxon>Chitinophagia</taxon>
        <taxon>Chitinophagales</taxon>
        <taxon>Chitinophagaceae</taxon>
        <taxon>Chitinophaga</taxon>
    </lineage>
</organism>
<keyword evidence="1" id="KW-0479">Metal-binding</keyword>
<reference evidence="2 3" key="1">
    <citation type="submission" date="2017-02" db="EMBL/GenBank/DDBJ databases">
        <authorList>
            <person name="Peterson S.W."/>
        </authorList>
    </citation>
    <scope>NUCLEOTIDE SEQUENCE [LARGE SCALE GENOMIC DNA]</scope>
    <source>
        <strain evidence="2 3">DSM 18108</strain>
    </source>
</reference>
<dbReference type="PANTHER" id="PTHR35201:SF4">
    <property type="entry name" value="BETA-PINACENE SYNTHASE-RELATED"/>
    <property type="match status" value="1"/>
</dbReference>
<dbReference type="EC" id="4.2.3.-" evidence="1"/>
<keyword evidence="1" id="KW-0456">Lyase</keyword>
<keyword evidence="1" id="KW-0460">Magnesium</keyword>
<dbReference type="Proteomes" id="UP000190166">
    <property type="component" value="Unassembled WGS sequence"/>
</dbReference>
<dbReference type="AlphaFoldDB" id="A0A1T5P9I7"/>
<dbReference type="InterPro" id="IPR008949">
    <property type="entry name" value="Isoprenoid_synthase_dom_sf"/>
</dbReference>
<proteinExistence type="inferred from homology"/>
<comment type="similarity">
    <text evidence="1">Belongs to the terpene synthase family.</text>
</comment>
<dbReference type="Gene3D" id="1.10.600.10">
    <property type="entry name" value="Farnesyl Diphosphate Synthase"/>
    <property type="match status" value="1"/>
</dbReference>
<dbReference type="SFLD" id="SFLDS00005">
    <property type="entry name" value="Isoprenoid_Synthase_Type_I"/>
    <property type="match status" value="1"/>
</dbReference>
<dbReference type="GO" id="GO:0010333">
    <property type="term" value="F:terpene synthase activity"/>
    <property type="evidence" value="ECO:0007669"/>
    <property type="project" value="InterPro"/>
</dbReference>
<gene>
    <name evidence="2" type="ORF">SAMN05660461_5227</name>
</gene>
<dbReference type="PANTHER" id="PTHR35201">
    <property type="entry name" value="TERPENE SYNTHASE"/>
    <property type="match status" value="1"/>
</dbReference>
<dbReference type="EMBL" id="FUZZ01000005">
    <property type="protein sequence ID" value="SKD09342.1"/>
    <property type="molecule type" value="Genomic_DNA"/>
</dbReference>
<evidence type="ECO:0000256" key="1">
    <source>
        <dbReference type="RuleBase" id="RU366034"/>
    </source>
</evidence>
<evidence type="ECO:0000313" key="2">
    <source>
        <dbReference type="EMBL" id="SKD09342.1"/>
    </source>
</evidence>
<dbReference type="SUPFAM" id="SSF48576">
    <property type="entry name" value="Terpenoid synthases"/>
    <property type="match status" value="1"/>
</dbReference>
<evidence type="ECO:0000313" key="3">
    <source>
        <dbReference type="Proteomes" id="UP000190166"/>
    </source>
</evidence>
<sequence>MIMSPTQLSYPFPDVINPMADEIEAKTTAWINEYTLFPESMREKFKAARFGKLAAYFHPDAPFDRLIPMGRWNLWIFLFDDYYGPYPVEELRKACNHVIEIFKGMPPAATDSAFFLQPALIRKELLSFVTAAWMNRFISDMQGFFHTMITATAYSYKTPVHYPLLSDYLVIREDLIGVYPTADLAEITGTTLLTNEVLENPVIKQLRKLTSLIVALSNDIFSVRKDEEEKEAMNAVLIIQHEQQCTLDSAYAETVRLHNEFTAEFVHTCNHLPHFGQQDKTVRRYIENLSHIIQGHLSWYQYSARY</sequence>
<dbReference type="SFLD" id="SFLDG01020">
    <property type="entry name" value="Terpene_Cyclase_Like_2"/>
    <property type="match status" value="1"/>
</dbReference>
<comment type="cofactor">
    <cofactor evidence="1">
        <name>Mg(2+)</name>
        <dbReference type="ChEBI" id="CHEBI:18420"/>
    </cofactor>
</comment>
<dbReference type="Pfam" id="PF19086">
    <property type="entry name" value="Terpene_syn_C_2"/>
    <property type="match status" value="1"/>
</dbReference>
<keyword evidence="3" id="KW-1185">Reference proteome</keyword>
<dbReference type="InterPro" id="IPR034686">
    <property type="entry name" value="Terpene_cyclase-like_2"/>
</dbReference>
<accession>A0A1T5P9I7</accession>
<dbReference type="GO" id="GO:0046872">
    <property type="term" value="F:metal ion binding"/>
    <property type="evidence" value="ECO:0007669"/>
    <property type="project" value="UniProtKB-KW"/>
</dbReference>
<dbReference type="STRING" id="393003.SAMN05660461_5227"/>
<name>A0A1T5P9I7_9BACT</name>
<protein>
    <recommendedName>
        <fullName evidence="1">Terpene synthase</fullName>
        <ecNumber evidence="1">4.2.3.-</ecNumber>
    </recommendedName>
</protein>